<feature type="region of interest" description="Disordered" evidence="1">
    <location>
        <begin position="235"/>
        <end position="256"/>
    </location>
</feature>
<proteinExistence type="predicted"/>
<reference evidence="4 5" key="1">
    <citation type="journal article" date="2020" name="bioRxiv">
        <title>Whole genome comparisons of ergot fungi reveals the divergence and evolution of species within the genus Claviceps are the result of varying mechanisms driving genome evolution and host range expansion.</title>
        <authorList>
            <person name="Wyka S.A."/>
            <person name="Mondo S.J."/>
            <person name="Liu M."/>
            <person name="Dettman J."/>
            <person name="Nalam V."/>
            <person name="Broders K.D."/>
        </authorList>
    </citation>
    <scope>NUCLEOTIDE SEQUENCE [LARGE SCALE GENOMIC DNA]</scope>
    <source>
        <strain evidence="4 5">CCC 1485</strain>
    </source>
</reference>
<dbReference type="GO" id="GO:0000978">
    <property type="term" value="F:RNA polymerase II cis-regulatory region sequence-specific DNA binding"/>
    <property type="evidence" value="ECO:0007669"/>
    <property type="project" value="TreeGrafter"/>
</dbReference>
<dbReference type="PROSITE" id="PS51294">
    <property type="entry name" value="HTH_MYB"/>
    <property type="match status" value="2"/>
</dbReference>
<name>A0A9P7M7Y6_9HYPO</name>
<dbReference type="SUPFAM" id="SSF46689">
    <property type="entry name" value="Homeodomain-like"/>
    <property type="match status" value="1"/>
</dbReference>
<dbReference type="PANTHER" id="PTHR45614:SF25">
    <property type="entry name" value="MYB PROTEIN"/>
    <property type="match status" value="1"/>
</dbReference>
<dbReference type="GO" id="GO:0005634">
    <property type="term" value="C:nucleus"/>
    <property type="evidence" value="ECO:0007669"/>
    <property type="project" value="TreeGrafter"/>
</dbReference>
<dbReference type="Gene3D" id="1.10.10.60">
    <property type="entry name" value="Homeodomain-like"/>
    <property type="match status" value="2"/>
</dbReference>
<dbReference type="InterPro" id="IPR001005">
    <property type="entry name" value="SANT/Myb"/>
</dbReference>
<dbReference type="OrthoDB" id="2143914at2759"/>
<feature type="domain" description="Myb-like" evidence="2">
    <location>
        <begin position="18"/>
        <end position="65"/>
    </location>
</feature>
<gene>
    <name evidence="4" type="ORF">E4U60_005403</name>
</gene>
<evidence type="ECO:0000313" key="4">
    <source>
        <dbReference type="EMBL" id="KAG5932197.1"/>
    </source>
</evidence>
<feature type="region of interest" description="Disordered" evidence="1">
    <location>
        <begin position="122"/>
        <end position="147"/>
    </location>
</feature>
<dbReference type="InterPro" id="IPR009057">
    <property type="entry name" value="Homeodomain-like_sf"/>
</dbReference>
<dbReference type="SMART" id="SM00717">
    <property type="entry name" value="SANT"/>
    <property type="match status" value="2"/>
</dbReference>
<dbReference type="PANTHER" id="PTHR45614">
    <property type="entry name" value="MYB PROTEIN-RELATED"/>
    <property type="match status" value="1"/>
</dbReference>
<feature type="domain" description="HTH myb-type" evidence="3">
    <location>
        <begin position="18"/>
        <end position="65"/>
    </location>
</feature>
<dbReference type="InterPro" id="IPR017930">
    <property type="entry name" value="Myb_dom"/>
</dbReference>
<dbReference type="PROSITE" id="PS50090">
    <property type="entry name" value="MYB_LIKE"/>
    <property type="match status" value="2"/>
</dbReference>
<dbReference type="Proteomes" id="UP000706124">
    <property type="component" value="Unassembled WGS sequence"/>
</dbReference>
<sequence length="256" mass="28860">MDPPPQSQIHPGVVVTYRQGLWSRREDFLLKSRVLDEGARDWVEVSSFVGSRSPKQCRERWHQVLDPQLNHDPITREEGDFILKWVARKGQKWAEIARQLKGRSDNAVKNWYNGVQKKSKRRESALELQRQNALQREDSQQIPLPVPNLARPLPSVECPSLPRHSAHARLPKDWHLSRLLSPFGSDHGESGETVSYTTSPAAERPRSPVVPLSQGPPRQGQCVWYKRGVSMDRCTGAAATHSGGAQEKSEFAAEGL</sequence>
<dbReference type="GO" id="GO:0000278">
    <property type="term" value="P:mitotic cell cycle"/>
    <property type="evidence" value="ECO:0007669"/>
    <property type="project" value="TreeGrafter"/>
</dbReference>
<comment type="caution">
    <text evidence="4">The sequence shown here is derived from an EMBL/GenBank/DDBJ whole genome shotgun (WGS) entry which is preliminary data.</text>
</comment>
<evidence type="ECO:0000259" key="2">
    <source>
        <dbReference type="PROSITE" id="PS50090"/>
    </source>
</evidence>
<evidence type="ECO:0000313" key="5">
    <source>
        <dbReference type="Proteomes" id="UP000706124"/>
    </source>
</evidence>
<accession>A0A9P7M7Y6</accession>
<dbReference type="AlphaFoldDB" id="A0A9P7M7Y6"/>
<dbReference type="GO" id="GO:0045944">
    <property type="term" value="P:positive regulation of transcription by RNA polymerase II"/>
    <property type="evidence" value="ECO:0007669"/>
    <property type="project" value="TreeGrafter"/>
</dbReference>
<dbReference type="GO" id="GO:0000981">
    <property type="term" value="F:DNA-binding transcription factor activity, RNA polymerase II-specific"/>
    <property type="evidence" value="ECO:0007669"/>
    <property type="project" value="TreeGrafter"/>
</dbReference>
<organism evidence="4 5">
    <name type="scientific">Claviceps pazoutovae</name>
    <dbReference type="NCBI Taxonomy" id="1649127"/>
    <lineage>
        <taxon>Eukaryota</taxon>
        <taxon>Fungi</taxon>
        <taxon>Dikarya</taxon>
        <taxon>Ascomycota</taxon>
        <taxon>Pezizomycotina</taxon>
        <taxon>Sordariomycetes</taxon>
        <taxon>Hypocreomycetidae</taxon>
        <taxon>Hypocreales</taxon>
        <taxon>Clavicipitaceae</taxon>
        <taxon>Claviceps</taxon>
    </lineage>
</organism>
<dbReference type="InterPro" id="IPR050560">
    <property type="entry name" value="MYB_TF"/>
</dbReference>
<feature type="region of interest" description="Disordered" evidence="1">
    <location>
        <begin position="183"/>
        <end position="218"/>
    </location>
</feature>
<dbReference type="CDD" id="cd00167">
    <property type="entry name" value="SANT"/>
    <property type="match status" value="2"/>
</dbReference>
<dbReference type="EMBL" id="SRPO01000474">
    <property type="protein sequence ID" value="KAG5932197.1"/>
    <property type="molecule type" value="Genomic_DNA"/>
</dbReference>
<evidence type="ECO:0000259" key="3">
    <source>
        <dbReference type="PROSITE" id="PS51294"/>
    </source>
</evidence>
<protein>
    <submittedName>
        <fullName evidence="4">Uncharacterized protein</fullName>
    </submittedName>
</protein>
<keyword evidence="5" id="KW-1185">Reference proteome</keyword>
<evidence type="ECO:0000256" key="1">
    <source>
        <dbReference type="SAM" id="MobiDB-lite"/>
    </source>
</evidence>
<dbReference type="Pfam" id="PF13921">
    <property type="entry name" value="Myb_DNA-bind_6"/>
    <property type="match status" value="1"/>
</dbReference>
<feature type="domain" description="Myb-like" evidence="2">
    <location>
        <begin position="66"/>
        <end position="116"/>
    </location>
</feature>
<feature type="compositionally biased region" description="Basic and acidic residues" evidence="1">
    <location>
        <begin position="247"/>
        <end position="256"/>
    </location>
</feature>
<feature type="domain" description="HTH myb-type" evidence="3">
    <location>
        <begin position="66"/>
        <end position="120"/>
    </location>
</feature>